<evidence type="ECO:0000313" key="3">
    <source>
        <dbReference type="Proteomes" id="UP000187203"/>
    </source>
</evidence>
<evidence type="ECO:0000256" key="1">
    <source>
        <dbReference type="SAM" id="Phobius"/>
    </source>
</evidence>
<keyword evidence="1" id="KW-0472">Membrane</keyword>
<comment type="caution">
    <text evidence="2">The sequence shown here is derived from an EMBL/GenBank/DDBJ whole genome shotgun (WGS) entry which is preliminary data.</text>
</comment>
<keyword evidence="3" id="KW-1185">Reference proteome</keyword>
<reference evidence="3" key="1">
    <citation type="submission" date="2013-09" db="EMBL/GenBank/DDBJ databases">
        <title>Corchorus olitorius genome sequencing.</title>
        <authorList>
            <person name="Alam M."/>
            <person name="Haque M.S."/>
            <person name="Islam M.S."/>
            <person name="Emdad E.M."/>
            <person name="Islam M.M."/>
            <person name="Ahmed B."/>
            <person name="Halim A."/>
            <person name="Hossen Q.M.M."/>
            <person name="Hossain M.Z."/>
            <person name="Ahmed R."/>
            <person name="Khan M.M."/>
            <person name="Islam R."/>
            <person name="Rashid M.M."/>
            <person name="Khan S.A."/>
            <person name="Rahman M.S."/>
            <person name="Alam M."/>
            <person name="Yahiya A.S."/>
            <person name="Khan M.S."/>
            <person name="Azam M.S."/>
            <person name="Haque T."/>
            <person name="Lashkar M.Z.H."/>
            <person name="Akhand A.I."/>
            <person name="Morshed G."/>
            <person name="Roy S."/>
            <person name="Uddin K.S."/>
            <person name="Rabeya T."/>
            <person name="Hossain A.S."/>
            <person name="Chowdhury A."/>
            <person name="Snigdha A.R."/>
            <person name="Mortoza M.S."/>
            <person name="Matin S.A."/>
            <person name="Hoque S.M.E."/>
            <person name="Islam M.K."/>
            <person name="Roy D.K."/>
            <person name="Haider R."/>
            <person name="Moosa M.M."/>
            <person name="Elias S.M."/>
            <person name="Hasan A.M."/>
            <person name="Jahan S."/>
            <person name="Shafiuddin M."/>
            <person name="Mahmood N."/>
            <person name="Shommy N.S."/>
        </authorList>
    </citation>
    <scope>NUCLEOTIDE SEQUENCE [LARGE SCALE GENOMIC DNA]</scope>
    <source>
        <strain evidence="3">cv. O-4</strain>
    </source>
</reference>
<proteinExistence type="predicted"/>
<organism evidence="2 3">
    <name type="scientific">Corchorus olitorius</name>
    <dbReference type="NCBI Taxonomy" id="93759"/>
    <lineage>
        <taxon>Eukaryota</taxon>
        <taxon>Viridiplantae</taxon>
        <taxon>Streptophyta</taxon>
        <taxon>Embryophyta</taxon>
        <taxon>Tracheophyta</taxon>
        <taxon>Spermatophyta</taxon>
        <taxon>Magnoliopsida</taxon>
        <taxon>eudicotyledons</taxon>
        <taxon>Gunneridae</taxon>
        <taxon>Pentapetalae</taxon>
        <taxon>rosids</taxon>
        <taxon>malvids</taxon>
        <taxon>Malvales</taxon>
        <taxon>Malvaceae</taxon>
        <taxon>Grewioideae</taxon>
        <taxon>Apeibeae</taxon>
        <taxon>Corchorus</taxon>
    </lineage>
</organism>
<sequence>MALPEVEGMVAKVGKVIMMAVLLKVAFHMEMLICLVNLVVVVEMIVLLAQLLVVE</sequence>
<dbReference type="EMBL" id="AWUE01020791">
    <property type="protein sequence ID" value="OMO66005.1"/>
    <property type="molecule type" value="Genomic_DNA"/>
</dbReference>
<dbReference type="Proteomes" id="UP000187203">
    <property type="component" value="Unassembled WGS sequence"/>
</dbReference>
<protein>
    <submittedName>
        <fullName evidence="2">Uncharacterized protein</fullName>
    </submittedName>
</protein>
<name>A0A1R3H6M1_9ROSI</name>
<feature type="transmembrane region" description="Helical" evidence="1">
    <location>
        <begin position="32"/>
        <end position="53"/>
    </location>
</feature>
<accession>A0A1R3H6M1</accession>
<gene>
    <name evidence="2" type="ORF">COLO4_30868</name>
</gene>
<keyword evidence="1" id="KW-0812">Transmembrane</keyword>
<dbReference type="AlphaFoldDB" id="A0A1R3H6M1"/>
<keyword evidence="1" id="KW-1133">Transmembrane helix</keyword>
<evidence type="ECO:0000313" key="2">
    <source>
        <dbReference type="EMBL" id="OMO66005.1"/>
    </source>
</evidence>